<gene>
    <name evidence="5" type="ORF">PBRA_002904</name>
</gene>
<proteinExistence type="predicted"/>
<evidence type="ECO:0000256" key="2">
    <source>
        <dbReference type="ARBA" id="ARBA00022840"/>
    </source>
</evidence>
<dbReference type="Pfam" id="PF13191">
    <property type="entry name" value="AAA_16"/>
    <property type="match status" value="1"/>
</dbReference>
<accession>A0A0G4J5Y4</accession>
<organism evidence="5 6">
    <name type="scientific">Plasmodiophora brassicae</name>
    <name type="common">Clubroot disease agent</name>
    <dbReference type="NCBI Taxonomy" id="37360"/>
    <lineage>
        <taxon>Eukaryota</taxon>
        <taxon>Sar</taxon>
        <taxon>Rhizaria</taxon>
        <taxon>Endomyxa</taxon>
        <taxon>Phytomyxea</taxon>
        <taxon>Plasmodiophorida</taxon>
        <taxon>Plasmodiophoridae</taxon>
        <taxon>Plasmodiophora</taxon>
    </lineage>
</organism>
<dbReference type="SUPFAM" id="SSF55073">
    <property type="entry name" value="Nucleotide cyclase"/>
    <property type="match status" value="2"/>
</dbReference>
<feature type="region of interest" description="Disordered" evidence="3">
    <location>
        <begin position="1246"/>
        <end position="1285"/>
    </location>
</feature>
<dbReference type="GO" id="GO:0004016">
    <property type="term" value="F:adenylate cyclase activity"/>
    <property type="evidence" value="ECO:0007669"/>
    <property type="project" value="TreeGrafter"/>
</dbReference>
<dbReference type="Proteomes" id="UP000039324">
    <property type="component" value="Unassembled WGS sequence"/>
</dbReference>
<dbReference type="InterPro" id="IPR041664">
    <property type="entry name" value="AAA_16"/>
</dbReference>
<dbReference type="PANTHER" id="PTHR16305">
    <property type="entry name" value="TESTICULAR SOLUBLE ADENYLYL CYCLASE"/>
    <property type="match status" value="1"/>
</dbReference>
<sequence length="1318" mass="142333">MTDDGGGRYRRDDSSRRAPGPVPLSSASLINLCSYIPSVVVQFLAGHCSDPVPLSLPARHRLTTAVLFADISGYTAMCEQLGETHNGIEDLARIVKAYFGILVKVVARHGGDVFKFAGDAVIVVWPDTGDTLGVLARRSCQCALDIQRHLHGLTLQDSGAANLYELSLKIGIGVGDVDIVHVGGVEQRTEYLAIGSPLAQAFTCENVADPGQGFADLPLQVVVSLQAAALVEPHFRTGRPRPTTPSGPVVGVELRSCRDPLSKRGIASSMATANELVAGVDSPADLSALLQRYVPLGVLPFVGELEERWASEIRKVTVLFAHTTVDPAVEAHVGTGTGLARLQRVMETVQRAVLDNGGAVNKFLFDDKGLTVLAVFGLLPSAHANDSLRGVVAALCLCGALPAMKADVNCGVTTGYAFCGVTGGNTRREYSVLGDVVNISARLMQYAAAHRLHVVVDNATRYATRLLISFRALDPITVKGKHRQTRLFVPAMFAQGHAWPDRRSPLEYVGGVFPSPRHLNLFVSDRDALHCSPGTSSSPAPAPFHLTLPPALGAGAAVAPSPTTMPAQTYPARSAVFGLHVTLDDGDTVYLDCTDVTLVGDAKQKAARLPQVQRQSPGPASLSFLSLRSRIVVDDALRLDVLPIVVHDLDANRTGGILDLALTSSVVAEQDVSRINQGRHRERQRIAHAVHDLLQTGAPQCLVVQGDLGLGKTHLFASTICDAPIMVVCGRALRLPTCDAMFAWRQCLTSLVDLIVRRSSLARYAQDDPDANRRAFLQDIGAHPDLIAFVVDHRPGSDVLVDPIADLVVGVTRCEPLAIVLDSAHLLEDASCRAVLALLDRRPPGLLIALAVRSPTCLAMQAPTCRALDAIVTHAATQTLTLSRLADGVLVDLMCTLLGCTRLPDLLVDAVLERSRGNPMICRELVYSAQRRGDLRLVVAPADATQEAPAVQVVVSDGFRRRPAFPVPFTLQNTLGELVDSLTHCQRMILKVASVFGPTFTYDMIRTGYPIDEHLTQLARQFQGLFTNDILRPRHAPALVAAPARSHRRSLPDLRHDDVTAAVVTFSTVFLMEFVRSRILHRQVKYIATMITRQHLTSHDRVVLFTGPMSMMASSSSSSSSSSSRRTRLLLGSTVQRWKSVWVDVDTMSIEVFHNVVRSDGSWQGLALWIRMPTRDVDVEPVETPTGAGLVSVLRLGTASYYDRDGALHIDPIRLLLATSHRDATRQWMSYVALMNTMKPSSKGINLLPAAGSDTSASDTDSNSNASPTVVRRRTAAGGDPGALPRLITRIRGSMATGTHLRDLWNALRPQLTRRRTQ</sequence>
<evidence type="ECO:0000259" key="4">
    <source>
        <dbReference type="PROSITE" id="PS50125"/>
    </source>
</evidence>
<dbReference type="InterPro" id="IPR029787">
    <property type="entry name" value="Nucleotide_cyclase"/>
</dbReference>
<keyword evidence="2" id="KW-0067">ATP-binding</keyword>
<evidence type="ECO:0000256" key="3">
    <source>
        <dbReference type="SAM" id="MobiDB-lite"/>
    </source>
</evidence>
<dbReference type="GO" id="GO:0005737">
    <property type="term" value="C:cytoplasm"/>
    <property type="evidence" value="ECO:0007669"/>
    <property type="project" value="TreeGrafter"/>
</dbReference>
<dbReference type="InterPro" id="IPR001054">
    <property type="entry name" value="A/G_cyclase"/>
</dbReference>
<dbReference type="STRING" id="37360.A0A0G4J5Y4"/>
<dbReference type="GO" id="GO:0005524">
    <property type="term" value="F:ATP binding"/>
    <property type="evidence" value="ECO:0007669"/>
    <property type="project" value="UniProtKB-KW"/>
</dbReference>
<name>A0A0G4J5Y4_PLABS</name>
<dbReference type="PROSITE" id="PS50125">
    <property type="entry name" value="GUANYLATE_CYCLASE_2"/>
    <property type="match status" value="2"/>
</dbReference>
<feature type="region of interest" description="Disordered" evidence="3">
    <location>
        <begin position="1"/>
        <end position="21"/>
    </location>
</feature>
<dbReference type="Pfam" id="PF00211">
    <property type="entry name" value="Guanylate_cyc"/>
    <property type="match status" value="2"/>
</dbReference>
<dbReference type="OrthoDB" id="194468at2759"/>
<evidence type="ECO:0000256" key="1">
    <source>
        <dbReference type="ARBA" id="ARBA00022741"/>
    </source>
</evidence>
<evidence type="ECO:0000313" key="5">
    <source>
        <dbReference type="EMBL" id="CEP02937.1"/>
    </source>
</evidence>
<dbReference type="EMBL" id="CDSF01000133">
    <property type="protein sequence ID" value="CEP02937.1"/>
    <property type="molecule type" value="Genomic_DNA"/>
</dbReference>
<reference evidence="5 6" key="1">
    <citation type="submission" date="2015-02" db="EMBL/GenBank/DDBJ databases">
        <authorList>
            <person name="Chooi Y.-H."/>
        </authorList>
    </citation>
    <scope>NUCLEOTIDE SEQUENCE [LARGE SCALE GENOMIC DNA]</scope>
    <source>
        <strain evidence="5">E3</strain>
    </source>
</reference>
<protein>
    <recommendedName>
        <fullName evidence="4">Guanylate cyclase domain-containing protein</fullName>
    </recommendedName>
</protein>
<dbReference type="PANTHER" id="PTHR16305:SF28">
    <property type="entry name" value="GUANYLATE CYCLASE DOMAIN-CONTAINING PROTEIN"/>
    <property type="match status" value="1"/>
</dbReference>
<dbReference type="Gene3D" id="3.30.70.1230">
    <property type="entry name" value="Nucleotide cyclase"/>
    <property type="match status" value="2"/>
</dbReference>
<feature type="compositionally biased region" description="Low complexity" evidence="3">
    <location>
        <begin position="1253"/>
        <end position="1267"/>
    </location>
</feature>
<feature type="compositionally biased region" description="Basic and acidic residues" evidence="3">
    <location>
        <begin position="1"/>
        <end position="16"/>
    </location>
</feature>
<evidence type="ECO:0000313" key="6">
    <source>
        <dbReference type="Proteomes" id="UP000039324"/>
    </source>
</evidence>
<feature type="domain" description="Guanylate cyclase" evidence="4">
    <location>
        <begin position="65"/>
        <end position="205"/>
    </location>
</feature>
<keyword evidence="6" id="KW-1185">Reference proteome</keyword>
<dbReference type="CDD" id="cd07302">
    <property type="entry name" value="CHD"/>
    <property type="match status" value="2"/>
</dbReference>
<keyword evidence="1" id="KW-0547">Nucleotide-binding</keyword>
<feature type="domain" description="Guanylate cyclase" evidence="4">
    <location>
        <begin position="317"/>
        <end position="444"/>
    </location>
</feature>
<dbReference type="GO" id="GO:0035556">
    <property type="term" value="P:intracellular signal transduction"/>
    <property type="evidence" value="ECO:0007669"/>
    <property type="project" value="InterPro"/>
</dbReference>
<dbReference type="GO" id="GO:0009190">
    <property type="term" value="P:cyclic nucleotide biosynthetic process"/>
    <property type="evidence" value="ECO:0007669"/>
    <property type="project" value="InterPro"/>
</dbReference>